<gene>
    <name evidence="4" type="primary">rplO</name>
    <name evidence="8" type="ORF">E3J62_02585</name>
</gene>
<keyword evidence="4" id="KW-0694">RNA-binding</keyword>
<sequence length="147" mass="16086">MNLSEISPPKGARKKRKRVGCGPGSGHGKTATRGHKGQKSRSGSKARPWFEGGQMPFQRRVPKRGFTPIEKKVYQVVNLKDLEKSFEPDSEVGPRVLAERGLIRKARLPVKVLAKGDIKKVLTVTADSFSKSAKAKIEAAGGKVRVR</sequence>
<evidence type="ECO:0000256" key="6">
    <source>
        <dbReference type="SAM" id="MobiDB-lite"/>
    </source>
</evidence>
<comment type="caution">
    <text evidence="8">The sequence shown here is derived from an EMBL/GenBank/DDBJ whole genome shotgun (WGS) entry which is preliminary data.</text>
</comment>
<dbReference type="SUPFAM" id="SSF52080">
    <property type="entry name" value="Ribosomal proteins L15p and L18e"/>
    <property type="match status" value="1"/>
</dbReference>
<evidence type="ECO:0000256" key="4">
    <source>
        <dbReference type="HAMAP-Rule" id="MF_01341"/>
    </source>
</evidence>
<dbReference type="Pfam" id="PF00828">
    <property type="entry name" value="Ribosomal_L27A"/>
    <property type="match status" value="1"/>
</dbReference>
<proteinExistence type="inferred from homology"/>
<dbReference type="GO" id="GO:0022625">
    <property type="term" value="C:cytosolic large ribosomal subunit"/>
    <property type="evidence" value="ECO:0007669"/>
    <property type="project" value="TreeGrafter"/>
</dbReference>
<dbReference type="GO" id="GO:0003735">
    <property type="term" value="F:structural constituent of ribosome"/>
    <property type="evidence" value="ECO:0007669"/>
    <property type="project" value="InterPro"/>
</dbReference>
<feature type="compositionally biased region" description="Basic residues" evidence="6">
    <location>
        <begin position="30"/>
        <end position="44"/>
    </location>
</feature>
<keyword evidence="2 4" id="KW-0689">Ribosomal protein</keyword>
<dbReference type="NCBIfam" id="TIGR01071">
    <property type="entry name" value="rplO_bact"/>
    <property type="match status" value="1"/>
</dbReference>
<dbReference type="EMBL" id="SOJN01000036">
    <property type="protein sequence ID" value="TET47012.1"/>
    <property type="molecule type" value="Genomic_DNA"/>
</dbReference>
<evidence type="ECO:0000256" key="1">
    <source>
        <dbReference type="ARBA" id="ARBA00007320"/>
    </source>
</evidence>
<comment type="similarity">
    <text evidence="1 4 5">Belongs to the universal ribosomal protein uL15 family.</text>
</comment>
<dbReference type="InterPro" id="IPR021131">
    <property type="entry name" value="Ribosomal_uL15/eL18"/>
</dbReference>
<dbReference type="Gene3D" id="3.100.10.10">
    <property type="match status" value="1"/>
</dbReference>
<dbReference type="GO" id="GO:0019843">
    <property type="term" value="F:rRNA binding"/>
    <property type="evidence" value="ECO:0007669"/>
    <property type="project" value="UniProtKB-UniRule"/>
</dbReference>
<organism evidence="8 9">
    <name type="scientific">candidate division TA06 bacterium</name>
    <dbReference type="NCBI Taxonomy" id="2250710"/>
    <lineage>
        <taxon>Bacteria</taxon>
        <taxon>Bacteria division TA06</taxon>
    </lineage>
</organism>
<protein>
    <recommendedName>
        <fullName evidence="4">Large ribosomal subunit protein uL15</fullName>
    </recommendedName>
</protein>
<keyword evidence="4" id="KW-0699">rRNA-binding</keyword>
<dbReference type="HAMAP" id="MF_01341">
    <property type="entry name" value="Ribosomal_uL15"/>
    <property type="match status" value="1"/>
</dbReference>
<accession>A0A523UWV1</accession>
<evidence type="ECO:0000256" key="2">
    <source>
        <dbReference type="ARBA" id="ARBA00022980"/>
    </source>
</evidence>
<dbReference type="GO" id="GO:0006412">
    <property type="term" value="P:translation"/>
    <property type="evidence" value="ECO:0007669"/>
    <property type="project" value="UniProtKB-UniRule"/>
</dbReference>
<evidence type="ECO:0000313" key="9">
    <source>
        <dbReference type="Proteomes" id="UP000315525"/>
    </source>
</evidence>
<dbReference type="InterPro" id="IPR005749">
    <property type="entry name" value="Ribosomal_uL15_bac-type"/>
</dbReference>
<evidence type="ECO:0000259" key="7">
    <source>
        <dbReference type="Pfam" id="PF00828"/>
    </source>
</evidence>
<evidence type="ECO:0000313" key="8">
    <source>
        <dbReference type="EMBL" id="TET47012.1"/>
    </source>
</evidence>
<feature type="region of interest" description="Disordered" evidence="6">
    <location>
        <begin position="1"/>
        <end position="57"/>
    </location>
</feature>
<evidence type="ECO:0000256" key="3">
    <source>
        <dbReference type="ARBA" id="ARBA00023274"/>
    </source>
</evidence>
<dbReference type="InterPro" id="IPR036227">
    <property type="entry name" value="Ribosomal_uL15/eL18_sf"/>
</dbReference>
<dbReference type="AlphaFoldDB" id="A0A523UWV1"/>
<comment type="function">
    <text evidence="4">Binds to the 23S rRNA.</text>
</comment>
<comment type="subunit">
    <text evidence="4">Part of the 50S ribosomal subunit.</text>
</comment>
<keyword evidence="3 4" id="KW-0687">Ribonucleoprotein</keyword>
<evidence type="ECO:0000256" key="5">
    <source>
        <dbReference type="RuleBase" id="RU003888"/>
    </source>
</evidence>
<dbReference type="Proteomes" id="UP000315525">
    <property type="component" value="Unassembled WGS sequence"/>
</dbReference>
<dbReference type="InterPro" id="IPR030878">
    <property type="entry name" value="Ribosomal_uL15"/>
</dbReference>
<feature type="domain" description="Large ribosomal subunit protein uL15/eL18" evidence="7">
    <location>
        <begin position="76"/>
        <end position="144"/>
    </location>
</feature>
<dbReference type="PANTHER" id="PTHR12934">
    <property type="entry name" value="50S RIBOSOMAL PROTEIN L15"/>
    <property type="match status" value="1"/>
</dbReference>
<dbReference type="PROSITE" id="PS00475">
    <property type="entry name" value="RIBOSOMAL_L15"/>
    <property type="match status" value="1"/>
</dbReference>
<dbReference type="PANTHER" id="PTHR12934:SF11">
    <property type="entry name" value="LARGE RIBOSOMAL SUBUNIT PROTEIN UL15M"/>
    <property type="match status" value="1"/>
</dbReference>
<name>A0A523UWV1_UNCT6</name>
<reference evidence="8 9" key="1">
    <citation type="submission" date="2019-03" db="EMBL/GenBank/DDBJ databases">
        <title>Metabolic potential of uncultured bacteria and archaea associated with petroleum seepage in deep-sea sediments.</title>
        <authorList>
            <person name="Dong X."/>
            <person name="Hubert C."/>
        </authorList>
    </citation>
    <scope>NUCLEOTIDE SEQUENCE [LARGE SCALE GENOMIC DNA]</scope>
    <source>
        <strain evidence="8">E44_bin18</strain>
    </source>
</reference>
<dbReference type="InterPro" id="IPR001196">
    <property type="entry name" value="Ribosomal_uL15_CS"/>
</dbReference>